<evidence type="ECO:0000313" key="9">
    <source>
        <dbReference type="EMBL" id="QNL43735.1"/>
    </source>
</evidence>
<evidence type="ECO:0000256" key="1">
    <source>
        <dbReference type="ARBA" id="ARBA00004651"/>
    </source>
</evidence>
<keyword evidence="10" id="KW-1185">Reference proteome</keyword>
<gene>
    <name evidence="9" type="ORF">H8790_09680</name>
</gene>
<dbReference type="GO" id="GO:0008324">
    <property type="term" value="F:monoatomic cation transmembrane transporter activity"/>
    <property type="evidence" value="ECO:0007669"/>
    <property type="project" value="InterPro"/>
</dbReference>
<evidence type="ECO:0000256" key="7">
    <source>
        <dbReference type="ARBA" id="ARBA00023136"/>
    </source>
</evidence>
<dbReference type="GO" id="GO:0005886">
    <property type="term" value="C:plasma membrane"/>
    <property type="evidence" value="ECO:0007669"/>
    <property type="project" value="UniProtKB-SubCell"/>
</dbReference>
<reference evidence="9 10" key="1">
    <citation type="submission" date="2020-08" db="EMBL/GenBank/DDBJ databases">
        <authorList>
            <person name="Liu C."/>
            <person name="Sun Q."/>
        </authorList>
    </citation>
    <scope>NUCLEOTIDE SEQUENCE [LARGE SCALE GENOMIC DNA]</scope>
    <source>
        <strain evidence="9 10">NSJ-62</strain>
    </source>
</reference>
<keyword evidence="6 8" id="KW-1133">Transmembrane helix</keyword>
<keyword evidence="7 8" id="KW-0472">Membrane</keyword>
<feature type="transmembrane region" description="Helical" evidence="8">
    <location>
        <begin position="6"/>
        <end position="34"/>
    </location>
</feature>
<evidence type="ECO:0000256" key="8">
    <source>
        <dbReference type="SAM" id="Phobius"/>
    </source>
</evidence>
<proteinExistence type="inferred from homology"/>
<feature type="transmembrane region" description="Helical" evidence="8">
    <location>
        <begin position="55"/>
        <end position="77"/>
    </location>
</feature>
<dbReference type="Proteomes" id="UP000515960">
    <property type="component" value="Chromosome"/>
</dbReference>
<dbReference type="PANTHER" id="PTHR34584:SF1">
    <property type="entry name" value="NA(+)_H(+) ANTIPORTER SUBUNIT E1"/>
    <property type="match status" value="1"/>
</dbReference>
<evidence type="ECO:0000256" key="5">
    <source>
        <dbReference type="ARBA" id="ARBA00022692"/>
    </source>
</evidence>
<name>A0A7G9B2F4_9FIRM</name>
<dbReference type="RefSeq" id="WP_187332326.1">
    <property type="nucleotide sequence ID" value="NZ_CP060490.1"/>
</dbReference>
<dbReference type="InterPro" id="IPR002758">
    <property type="entry name" value="Cation_antiport_E"/>
</dbReference>
<comment type="similarity">
    <text evidence="2">Belongs to the CPA3 antiporters (TC 2.A.63) subunit E family.</text>
</comment>
<evidence type="ECO:0000256" key="6">
    <source>
        <dbReference type="ARBA" id="ARBA00022989"/>
    </source>
</evidence>
<evidence type="ECO:0000313" key="10">
    <source>
        <dbReference type="Proteomes" id="UP000515960"/>
    </source>
</evidence>
<keyword evidence="5 8" id="KW-0812">Transmembrane</keyword>
<dbReference type="PANTHER" id="PTHR34584">
    <property type="entry name" value="NA(+)/H(+) ANTIPORTER SUBUNIT E1"/>
    <property type="match status" value="1"/>
</dbReference>
<keyword evidence="3" id="KW-0813">Transport</keyword>
<protein>
    <submittedName>
        <fullName evidence="9">Na+/H+ antiporter subunit E</fullName>
    </submittedName>
</protein>
<dbReference type="KEGG" id="ohi:H8790_09680"/>
<evidence type="ECO:0000256" key="2">
    <source>
        <dbReference type="ARBA" id="ARBA00006228"/>
    </source>
</evidence>
<dbReference type="AlphaFoldDB" id="A0A7G9B2F4"/>
<sequence>MPLLYFVLWIILSGTLSWESCLSGAVAAAVLTLLGRKALGYRFHRVSFPYIWKKAVYFLSLIWEIILAAVRIIGMIWRPKGELRPQIIYFDSALQTDEARALLADSITLTAGTITVAAEGPELCIHTLDRSLAQGIEQCGFIRRLREMEEEG</sequence>
<dbReference type="GO" id="GO:0015297">
    <property type="term" value="F:antiporter activity"/>
    <property type="evidence" value="ECO:0007669"/>
    <property type="project" value="UniProtKB-KW"/>
</dbReference>
<accession>A0A7G9B2F4</accession>
<evidence type="ECO:0000256" key="3">
    <source>
        <dbReference type="ARBA" id="ARBA00022449"/>
    </source>
</evidence>
<evidence type="ECO:0000256" key="4">
    <source>
        <dbReference type="ARBA" id="ARBA00022475"/>
    </source>
</evidence>
<comment type="subcellular location">
    <subcellularLocation>
        <location evidence="1">Cell membrane</location>
        <topology evidence="1">Multi-pass membrane protein</topology>
    </subcellularLocation>
</comment>
<keyword evidence="4" id="KW-1003">Cell membrane</keyword>
<keyword evidence="3" id="KW-0050">Antiport</keyword>
<dbReference type="EMBL" id="CP060490">
    <property type="protein sequence ID" value="QNL43735.1"/>
    <property type="molecule type" value="Genomic_DNA"/>
</dbReference>
<dbReference type="Pfam" id="PF01899">
    <property type="entry name" value="MNHE"/>
    <property type="match status" value="1"/>
</dbReference>
<organism evidence="9 10">
    <name type="scientific">Oscillibacter hominis</name>
    <dbReference type="NCBI Taxonomy" id="2763056"/>
    <lineage>
        <taxon>Bacteria</taxon>
        <taxon>Bacillati</taxon>
        <taxon>Bacillota</taxon>
        <taxon>Clostridia</taxon>
        <taxon>Eubacteriales</taxon>
        <taxon>Oscillospiraceae</taxon>
        <taxon>Oscillibacter</taxon>
    </lineage>
</organism>